<sequence>MEEILERMTDFIDEVHKSLNSTADVKERIKRLEVFDSLLLLATYTSAAELDKALSRSLPLEEDNPGLTYLCKQLREINGLCTFSFNDSHDIYRALFTNIQFNNFDEKERLRKELSRQLTELIFEKTNTEIPSNSLRF</sequence>
<evidence type="ECO:0000313" key="3">
    <source>
        <dbReference type="Proteomes" id="UP000054698"/>
    </source>
</evidence>
<dbReference type="RefSeq" id="WP_058444770.1">
    <property type="nucleotide sequence ID" value="NZ_CAAAHT010000030.1"/>
</dbReference>
<evidence type="ECO:0000313" key="2">
    <source>
        <dbReference type="EMBL" id="SPX59331.1"/>
    </source>
</evidence>
<dbReference type="Proteomes" id="UP000251942">
    <property type="component" value="Unassembled WGS sequence"/>
</dbReference>
<evidence type="ECO:0000313" key="1">
    <source>
        <dbReference type="EMBL" id="KTD01538.1"/>
    </source>
</evidence>
<reference evidence="2 4" key="2">
    <citation type="submission" date="2018-06" db="EMBL/GenBank/DDBJ databases">
        <authorList>
            <consortium name="Pathogen Informatics"/>
            <person name="Doyle S."/>
        </authorList>
    </citation>
    <scope>NUCLEOTIDE SEQUENCE [LARGE SCALE GENOMIC DNA]</scope>
    <source>
        <strain evidence="2 4">NCTC12022</strain>
    </source>
</reference>
<dbReference type="EMBL" id="UASS01000001">
    <property type="protein sequence ID" value="SPX59331.1"/>
    <property type="molecule type" value="Genomic_DNA"/>
</dbReference>
<organism evidence="1 3">
    <name type="scientific">Legionella feeleii</name>
    <dbReference type="NCBI Taxonomy" id="453"/>
    <lineage>
        <taxon>Bacteria</taxon>
        <taxon>Pseudomonadati</taxon>
        <taxon>Pseudomonadota</taxon>
        <taxon>Gammaproteobacteria</taxon>
        <taxon>Legionellales</taxon>
        <taxon>Legionellaceae</taxon>
        <taxon>Legionella</taxon>
    </lineage>
</organism>
<accession>A0A0W0U0D5</accession>
<dbReference type="Proteomes" id="UP000054698">
    <property type="component" value="Unassembled WGS sequence"/>
</dbReference>
<gene>
    <name evidence="1" type="ORF">Lfee_1142</name>
    <name evidence="2" type="ORF">NCTC12022_00152</name>
</gene>
<proteinExistence type="predicted"/>
<protein>
    <submittedName>
        <fullName evidence="1">Uncharacterized protein</fullName>
    </submittedName>
</protein>
<keyword evidence="3" id="KW-1185">Reference proteome</keyword>
<evidence type="ECO:0000313" key="4">
    <source>
        <dbReference type="Proteomes" id="UP000251942"/>
    </source>
</evidence>
<reference evidence="1 3" key="1">
    <citation type="submission" date="2015-11" db="EMBL/GenBank/DDBJ databases">
        <title>Genomic analysis of 38 Legionella species identifies large and diverse effector repertoires.</title>
        <authorList>
            <person name="Burstein D."/>
            <person name="Amaro F."/>
            <person name="Zusman T."/>
            <person name="Lifshitz Z."/>
            <person name="Cohen O."/>
            <person name="Gilbert J.A."/>
            <person name="Pupko T."/>
            <person name="Shuman H.A."/>
            <person name="Segal G."/>
        </authorList>
    </citation>
    <scope>NUCLEOTIDE SEQUENCE [LARGE SCALE GENOMIC DNA]</scope>
    <source>
        <strain evidence="1 3">WO-44C</strain>
    </source>
</reference>
<dbReference type="AlphaFoldDB" id="A0A0W0U0D5"/>
<dbReference type="PATRIC" id="fig|453.4.peg.1230"/>
<dbReference type="EMBL" id="LNYB01000031">
    <property type="protein sequence ID" value="KTD01538.1"/>
    <property type="molecule type" value="Genomic_DNA"/>
</dbReference>
<dbReference type="OrthoDB" id="5642834at2"/>
<name>A0A0W0U0D5_9GAMM</name>